<dbReference type="OMA" id="ECKKATH"/>
<dbReference type="Gene3D" id="3.40.50.300">
    <property type="entry name" value="P-loop containing nucleotide triphosphate hydrolases"/>
    <property type="match status" value="1"/>
</dbReference>
<dbReference type="PANTHER" id="PTHR10903">
    <property type="entry name" value="GTPASE, IMAP FAMILY MEMBER-RELATED"/>
    <property type="match status" value="1"/>
</dbReference>
<reference evidence="5" key="1">
    <citation type="submission" date="2025-08" db="UniProtKB">
        <authorList>
            <consortium name="Ensembl"/>
        </authorList>
    </citation>
    <scope>IDENTIFICATION</scope>
</reference>
<dbReference type="SUPFAM" id="SSF52540">
    <property type="entry name" value="P-loop containing nucleoside triphosphate hydrolases"/>
    <property type="match status" value="1"/>
</dbReference>
<dbReference type="Ensembl" id="ENSCVAT00000022423.1">
    <property type="protein sequence ID" value="ENSCVAP00000029443.1"/>
    <property type="gene ID" value="ENSCVAG00000017220.1"/>
</dbReference>
<reference evidence="5" key="2">
    <citation type="submission" date="2025-09" db="UniProtKB">
        <authorList>
            <consortium name="Ensembl"/>
        </authorList>
    </citation>
    <scope>IDENTIFICATION</scope>
</reference>
<dbReference type="Pfam" id="PF04548">
    <property type="entry name" value="AIG1"/>
    <property type="match status" value="1"/>
</dbReference>
<dbReference type="InterPro" id="IPR027417">
    <property type="entry name" value="P-loop_NTPase"/>
</dbReference>
<dbReference type="AlphaFoldDB" id="A0A3Q2EAJ0"/>
<dbReference type="Proteomes" id="UP000265020">
    <property type="component" value="Unassembled WGS sequence"/>
</dbReference>
<keyword evidence="6" id="KW-1185">Reference proteome</keyword>
<accession>A0A3Q2EAJ0</accession>
<dbReference type="PANTHER" id="PTHR10903:SF188">
    <property type="entry name" value="GTPASE IMAP FAMILY MEMBER 2-LIKE-RELATED"/>
    <property type="match status" value="1"/>
</dbReference>
<proteinExistence type="inferred from homology"/>
<dbReference type="FunFam" id="3.40.50.300:FF:000366">
    <property type="entry name" value="GTPase, IMAP family member 2"/>
    <property type="match status" value="1"/>
</dbReference>
<name>A0A3Q2EAJ0_CYPVA</name>
<protein>
    <submittedName>
        <fullName evidence="5">Zgc:171452</fullName>
    </submittedName>
</protein>
<evidence type="ECO:0000256" key="3">
    <source>
        <dbReference type="ARBA" id="ARBA00023134"/>
    </source>
</evidence>
<evidence type="ECO:0000256" key="2">
    <source>
        <dbReference type="ARBA" id="ARBA00022741"/>
    </source>
</evidence>
<evidence type="ECO:0000313" key="6">
    <source>
        <dbReference type="Proteomes" id="UP000265020"/>
    </source>
</evidence>
<dbReference type="GeneTree" id="ENSGT01140000282522"/>
<dbReference type="STRING" id="28743.ENSCVAP00000029443"/>
<comment type="similarity">
    <text evidence="1">Belongs to the TRAFAC class TrmE-Era-EngA-EngB-Septin-like GTPase superfamily. AIG1/Toc34/Toc159-like paraseptin GTPase family. IAN subfamily.</text>
</comment>
<keyword evidence="3" id="KW-0342">GTP-binding</keyword>
<dbReference type="PROSITE" id="PS51720">
    <property type="entry name" value="G_AIG1"/>
    <property type="match status" value="1"/>
</dbReference>
<dbReference type="GO" id="GO:0005525">
    <property type="term" value="F:GTP binding"/>
    <property type="evidence" value="ECO:0007669"/>
    <property type="project" value="UniProtKB-KW"/>
</dbReference>
<sequence>KMGCKMLESSKPMNVRIVLLGKTGSGKSATGNTILGKKAFIDDSSPSSVTKECKKATHHLNDRKVTIIDTPGMFDTKLPEEDLKKEIEKCIMLSLPGPHIFLLVISLAVRFTEEEKNTIKWITENFGEELILFCYKRLILASTTKYFRKNNGEKLFCFHMEPLTQRE</sequence>
<dbReference type="InterPro" id="IPR006703">
    <property type="entry name" value="G_AIG1"/>
</dbReference>
<dbReference type="InterPro" id="IPR045058">
    <property type="entry name" value="GIMA/IAN/Toc"/>
</dbReference>
<evidence type="ECO:0000259" key="4">
    <source>
        <dbReference type="PROSITE" id="PS51720"/>
    </source>
</evidence>
<evidence type="ECO:0000256" key="1">
    <source>
        <dbReference type="ARBA" id="ARBA00008535"/>
    </source>
</evidence>
<evidence type="ECO:0000313" key="5">
    <source>
        <dbReference type="Ensembl" id="ENSCVAP00000029443.1"/>
    </source>
</evidence>
<organism evidence="5 6">
    <name type="scientific">Cyprinodon variegatus</name>
    <name type="common">Sheepshead minnow</name>
    <dbReference type="NCBI Taxonomy" id="28743"/>
    <lineage>
        <taxon>Eukaryota</taxon>
        <taxon>Metazoa</taxon>
        <taxon>Chordata</taxon>
        <taxon>Craniata</taxon>
        <taxon>Vertebrata</taxon>
        <taxon>Euteleostomi</taxon>
        <taxon>Actinopterygii</taxon>
        <taxon>Neopterygii</taxon>
        <taxon>Teleostei</taxon>
        <taxon>Neoteleostei</taxon>
        <taxon>Acanthomorphata</taxon>
        <taxon>Ovalentaria</taxon>
        <taxon>Atherinomorphae</taxon>
        <taxon>Cyprinodontiformes</taxon>
        <taxon>Cyprinodontidae</taxon>
        <taxon>Cyprinodon</taxon>
    </lineage>
</organism>
<keyword evidence="2" id="KW-0547">Nucleotide-binding</keyword>
<feature type="domain" description="AIG1-type G" evidence="4">
    <location>
        <begin position="12"/>
        <end position="167"/>
    </location>
</feature>